<dbReference type="GO" id="GO:0016829">
    <property type="term" value="F:lyase activity"/>
    <property type="evidence" value="ECO:0007669"/>
    <property type="project" value="UniProtKB-KW"/>
</dbReference>
<proteinExistence type="inferred from homology"/>
<comment type="similarity">
    <text evidence="1">Belongs to the UxaA family.</text>
</comment>
<dbReference type="EMBL" id="FONG01000011">
    <property type="protein sequence ID" value="SFF30565.1"/>
    <property type="molecule type" value="Genomic_DNA"/>
</dbReference>
<dbReference type="AlphaFoldDB" id="A0A1I2HJT0"/>
<evidence type="ECO:0000313" key="6">
    <source>
        <dbReference type="Proteomes" id="UP000199323"/>
    </source>
</evidence>
<dbReference type="GO" id="GO:0016787">
    <property type="term" value="F:hydrolase activity"/>
    <property type="evidence" value="ECO:0007669"/>
    <property type="project" value="UniProtKB-KW"/>
</dbReference>
<dbReference type="CDD" id="cd11613">
    <property type="entry name" value="SAF_AH_GD"/>
    <property type="match status" value="1"/>
</dbReference>
<dbReference type="InterPro" id="IPR044144">
    <property type="entry name" value="SAF_UxaA/GarD"/>
</dbReference>
<evidence type="ECO:0000313" key="5">
    <source>
        <dbReference type="EMBL" id="SFF30565.1"/>
    </source>
</evidence>
<dbReference type="Proteomes" id="UP000199323">
    <property type="component" value="Unassembled WGS sequence"/>
</dbReference>
<gene>
    <name evidence="5" type="ORF">SAMN05216251_11185</name>
</gene>
<keyword evidence="5" id="KW-0378">Hydrolase</keyword>
<feature type="domain" description="SAF" evidence="4">
    <location>
        <begin position="38"/>
        <end position="107"/>
    </location>
</feature>
<organism evidence="5 6">
    <name type="scientific">Actinacidiphila alni</name>
    <dbReference type="NCBI Taxonomy" id="380248"/>
    <lineage>
        <taxon>Bacteria</taxon>
        <taxon>Bacillati</taxon>
        <taxon>Actinomycetota</taxon>
        <taxon>Actinomycetes</taxon>
        <taxon>Kitasatosporales</taxon>
        <taxon>Streptomycetaceae</taxon>
        <taxon>Actinacidiphila</taxon>
    </lineage>
</organism>
<protein>
    <submittedName>
        <fullName evidence="5">Altronate hydrolase</fullName>
    </submittedName>
</protein>
<dbReference type="InterPro" id="IPR007392">
    <property type="entry name" value="GD_AH_second"/>
</dbReference>
<accession>A0A1I2HJT0</accession>
<evidence type="ECO:0000256" key="2">
    <source>
        <dbReference type="ARBA" id="ARBA00023239"/>
    </source>
</evidence>
<evidence type="ECO:0000259" key="4">
    <source>
        <dbReference type="SMART" id="SM00858"/>
    </source>
</evidence>
<dbReference type="Pfam" id="PF08666">
    <property type="entry name" value="SAF"/>
    <property type="match status" value="1"/>
</dbReference>
<dbReference type="Gene3D" id="2.30.130.110">
    <property type="match status" value="1"/>
</dbReference>
<dbReference type="RefSeq" id="WP_093714917.1">
    <property type="nucleotide sequence ID" value="NZ_FONG01000011.1"/>
</dbReference>
<name>A0A1I2HJT0_9ACTN</name>
<dbReference type="InterPro" id="IPR048332">
    <property type="entry name" value="GD_AH_C"/>
</dbReference>
<keyword evidence="2" id="KW-0456">Lyase</keyword>
<dbReference type="PANTHER" id="PTHR30536">
    <property type="entry name" value="ALTRONATE/GALACTARATE DEHYDRATASE"/>
    <property type="match status" value="1"/>
</dbReference>
<feature type="compositionally biased region" description="Low complexity" evidence="3">
    <location>
        <begin position="1"/>
        <end position="24"/>
    </location>
</feature>
<dbReference type="InterPro" id="IPR013974">
    <property type="entry name" value="SAF"/>
</dbReference>
<dbReference type="PANTHER" id="PTHR30536:SF5">
    <property type="entry name" value="ALTRONATE DEHYDRATASE"/>
    <property type="match status" value="1"/>
</dbReference>
<dbReference type="Pfam" id="PF04295">
    <property type="entry name" value="GD_AH_second"/>
    <property type="match status" value="1"/>
</dbReference>
<dbReference type="STRING" id="380248.SAMN05216251_11185"/>
<dbReference type="Pfam" id="PF20629">
    <property type="entry name" value="GD_AH_C"/>
    <property type="match status" value="1"/>
</dbReference>
<evidence type="ECO:0000256" key="1">
    <source>
        <dbReference type="ARBA" id="ARBA00010986"/>
    </source>
</evidence>
<feature type="region of interest" description="Disordered" evidence="3">
    <location>
        <begin position="1"/>
        <end position="31"/>
    </location>
</feature>
<evidence type="ECO:0000256" key="3">
    <source>
        <dbReference type="SAM" id="MobiDB-lite"/>
    </source>
</evidence>
<keyword evidence="6" id="KW-1185">Reference proteome</keyword>
<dbReference type="GO" id="GO:0019698">
    <property type="term" value="P:D-galacturonate catabolic process"/>
    <property type="evidence" value="ECO:0007669"/>
    <property type="project" value="TreeGrafter"/>
</dbReference>
<dbReference type="OrthoDB" id="9804574at2"/>
<sequence>MTTTGATNGSTSTATSTAASTTAGPRQGAPFLRLHPDDDVAVALRALAPGQDLDGLELTVRDAVPRGHKLAVRDLPAGATVRKYGQVIGVTDRPVRRGEHLHAHNLRIGTLGRDEVGDDVVARLPELPAGLRLTFDGYRRPDGGAATRNYIGVLSSVNCSATVARLVADQVTRSGVLADHPNVDGVVALTHPTGCGMTPDGDGMEMLRRTLSGYAAHPNFAAVIVVGLGCEVNTVAELTDRFARDGVGAAETLTIQAAGGTRAAVREGVERIRDLLPTVNAFRRAPLPVSELVLGLQCGGSDGFSGITANPALGVASDLLVAAGGTSVLGETPEIYGAEHLLARRAVTPEVAERLYARIRWWEQYTAANNASMDNNPSPGNKAGGLTTILEKSLGAAAKGGQAPLAGVFEYAERVGIPGFVFMDTPGYDPVSVTGMVAGGANVLCFTTGRGSVFGCKPVPCLKLSTNTDLYEQMTDDMDLDCGGIVDGSVTVEEVGRRIYDAVLDTASGRQTASELLGFGDNEFAPWQLGAVM</sequence>
<dbReference type="InterPro" id="IPR052172">
    <property type="entry name" value="UxaA_altronate/galactarate_dh"/>
</dbReference>
<reference evidence="5 6" key="1">
    <citation type="submission" date="2016-10" db="EMBL/GenBank/DDBJ databases">
        <authorList>
            <person name="de Groot N.N."/>
        </authorList>
    </citation>
    <scope>NUCLEOTIDE SEQUENCE [LARGE SCALE GENOMIC DNA]</scope>
    <source>
        <strain evidence="5 6">CGMCC 4.3510</strain>
    </source>
</reference>
<dbReference type="SMART" id="SM00858">
    <property type="entry name" value="SAF"/>
    <property type="match status" value="1"/>
</dbReference>